<organism evidence="1 2">
    <name type="scientific">Shewanella dokdonensis</name>
    <dbReference type="NCBI Taxonomy" id="712036"/>
    <lineage>
        <taxon>Bacteria</taxon>
        <taxon>Pseudomonadati</taxon>
        <taxon>Pseudomonadota</taxon>
        <taxon>Gammaproteobacteria</taxon>
        <taxon>Alteromonadales</taxon>
        <taxon>Shewanellaceae</taxon>
        <taxon>Shewanella</taxon>
    </lineage>
</organism>
<sequence length="95" mass="10800">MAVKVGKKHLQEGKYKYTWSRDKGDGEYAGKLDQIKVDKDEGYEVLYFIQSFMNKHGLTTTGDVHKIEDALHSPKLSTVVMREYLVSGVESILGY</sequence>
<reference evidence="1 2" key="1">
    <citation type="journal article" date="2012" name="Int. J. Syst. Evol. Microbiol.">
        <title>Shewanella dokdonensis sp. nov., isolated from seawater.</title>
        <authorList>
            <person name="Sung H.R."/>
            <person name="Yoon J.H."/>
            <person name="Ghim S.Y."/>
        </authorList>
    </citation>
    <scope>NUCLEOTIDE SEQUENCE [LARGE SCALE GENOMIC DNA]</scope>
    <source>
        <strain evidence="1 2">DSM 23626</strain>
    </source>
</reference>
<gene>
    <name evidence="1" type="ORF">KHX94_18965</name>
</gene>
<name>A0ABX8DH65_9GAMM</name>
<dbReference type="Proteomes" id="UP000676428">
    <property type="component" value="Chromosome"/>
</dbReference>
<keyword evidence="2" id="KW-1185">Reference proteome</keyword>
<dbReference type="RefSeq" id="WP_213681778.1">
    <property type="nucleotide sequence ID" value="NZ_CP074572.1"/>
</dbReference>
<evidence type="ECO:0000313" key="1">
    <source>
        <dbReference type="EMBL" id="QVK23137.1"/>
    </source>
</evidence>
<protein>
    <submittedName>
        <fullName evidence="1">Uncharacterized protein</fullName>
    </submittedName>
</protein>
<accession>A0ABX8DH65</accession>
<proteinExistence type="predicted"/>
<evidence type="ECO:0000313" key="2">
    <source>
        <dbReference type="Proteomes" id="UP000676428"/>
    </source>
</evidence>
<dbReference type="EMBL" id="CP074572">
    <property type="protein sequence ID" value="QVK23137.1"/>
    <property type="molecule type" value="Genomic_DNA"/>
</dbReference>